<dbReference type="GO" id="GO:0051536">
    <property type="term" value="F:iron-sulfur cluster binding"/>
    <property type="evidence" value="ECO:0007669"/>
    <property type="project" value="UniProtKB-KW"/>
</dbReference>
<dbReference type="OrthoDB" id="3851628at2759"/>
<gene>
    <name evidence="9" type="ORF">GTA08_BOTSDO05101</name>
</gene>
<evidence type="ECO:0000259" key="7">
    <source>
        <dbReference type="Pfam" id="PF00920"/>
    </source>
</evidence>
<evidence type="ECO:0000313" key="9">
    <source>
        <dbReference type="EMBL" id="KAF4307172.1"/>
    </source>
</evidence>
<dbReference type="InterPro" id="IPR056740">
    <property type="entry name" value="ILV_EDD_C"/>
</dbReference>
<keyword evidence="4" id="KW-0411">Iron-sulfur</keyword>
<dbReference type="InterPro" id="IPR020558">
    <property type="entry name" value="DiOHA_6PGluconate_deHydtase_CS"/>
</dbReference>
<evidence type="ECO:0000256" key="1">
    <source>
        <dbReference type="ARBA" id="ARBA00006486"/>
    </source>
</evidence>
<feature type="domain" description="Dihydroxy-acid/6-phosphogluconate dehydratase C-terminal" evidence="8">
    <location>
        <begin position="395"/>
        <end position="600"/>
    </location>
</feature>
<sequence>MSDPTEPHDAANAAALADYDLSQPLASTAGLRAGLTSYGDAHFSLFLRKAFIKAAGYGEDALSRPVVGIVNTFSGYNPCHANVPQLIDALKRGIQLHGGLPVEFPTISVHESFASPTSMFLRNLMSMDTEEMIRAQPLDACVMIGGCDKTVPAQLMGAISADKPALPLVTGPMMPGSHRGVRLGACTDCRNNWVAYRAGEIDVEEIAGVNDELAPTSGTCGVMGTASTMACITAALGLMPLRGASAPAVSAARLRIAEETGKNAVLAATSMKDSLRPSQILSRESFLNAITVLQAIGGSTNAIVHLLAIINRHPTLAGTITLADFDAIGRTTPLLVDLKPSGANYMTDFHNAGGMPALLHTLRPLLHLSVHTITGATLGAALDASGVRPFPLSAQIIRPLSNPLHPASSLVVLSGNLAPGGAVMKASASKDRALLQHAGPAVVFRDTADLAARIDDPRLDVARDSVLVLQRVGPRGHPGMPEAGLLPIPRKLARQGVQDMVRVSDGRMSGTAGGTIVLHMSPEAEELDSVLGVVRDGDVVRLDLEGRRLDLLVDEEEIERRKMERRLAAEQEEASVGERRRARGYRALYDREVNQAEEGADFRFLTAKGC</sequence>
<evidence type="ECO:0000256" key="5">
    <source>
        <dbReference type="ARBA" id="ARBA00023239"/>
    </source>
</evidence>
<accession>A0A8H4ITV4</accession>
<organism evidence="9 10">
    <name type="scientific">Botryosphaeria dothidea</name>
    <dbReference type="NCBI Taxonomy" id="55169"/>
    <lineage>
        <taxon>Eukaryota</taxon>
        <taxon>Fungi</taxon>
        <taxon>Dikarya</taxon>
        <taxon>Ascomycota</taxon>
        <taxon>Pezizomycotina</taxon>
        <taxon>Dothideomycetes</taxon>
        <taxon>Dothideomycetes incertae sedis</taxon>
        <taxon>Botryosphaeriales</taxon>
        <taxon>Botryosphaeriaceae</taxon>
        <taxon>Botryosphaeria</taxon>
    </lineage>
</organism>
<comment type="similarity">
    <text evidence="1">Belongs to the IlvD/Edd family.</text>
</comment>
<dbReference type="EMBL" id="WWBZ02000033">
    <property type="protein sequence ID" value="KAF4307172.1"/>
    <property type="molecule type" value="Genomic_DNA"/>
</dbReference>
<dbReference type="SUPFAM" id="SSF143975">
    <property type="entry name" value="IlvD/EDD N-terminal domain-like"/>
    <property type="match status" value="1"/>
</dbReference>
<dbReference type="PANTHER" id="PTHR43183">
    <property type="entry name" value="HYPOTHETICAL DIHYDROXYACID DEHYDRATASE (EUROFUNG)-RELATED"/>
    <property type="match status" value="1"/>
</dbReference>
<feature type="coiled-coil region" evidence="6">
    <location>
        <begin position="553"/>
        <end position="580"/>
    </location>
</feature>
<comment type="caution">
    <text evidence="9">The sequence shown here is derived from an EMBL/GenBank/DDBJ whole genome shotgun (WGS) entry which is preliminary data.</text>
</comment>
<dbReference type="SUPFAM" id="SSF52016">
    <property type="entry name" value="LeuD/IlvD-like"/>
    <property type="match status" value="1"/>
</dbReference>
<keyword evidence="5" id="KW-0456">Lyase</keyword>
<dbReference type="InterPro" id="IPR000581">
    <property type="entry name" value="ILV_EDD_N"/>
</dbReference>
<dbReference type="GO" id="GO:0016836">
    <property type="term" value="F:hydro-lyase activity"/>
    <property type="evidence" value="ECO:0007669"/>
    <property type="project" value="UniProtKB-ARBA"/>
</dbReference>
<name>A0A8H4ITV4_9PEZI</name>
<evidence type="ECO:0000256" key="2">
    <source>
        <dbReference type="ARBA" id="ARBA00022723"/>
    </source>
</evidence>
<dbReference type="AlphaFoldDB" id="A0A8H4ITV4"/>
<evidence type="ECO:0000259" key="8">
    <source>
        <dbReference type="Pfam" id="PF24877"/>
    </source>
</evidence>
<dbReference type="Proteomes" id="UP000572817">
    <property type="component" value="Unassembled WGS sequence"/>
</dbReference>
<dbReference type="InterPro" id="IPR052352">
    <property type="entry name" value="Sugar_Degrad_Dehydratases"/>
</dbReference>
<evidence type="ECO:0000256" key="3">
    <source>
        <dbReference type="ARBA" id="ARBA00023004"/>
    </source>
</evidence>
<dbReference type="NCBIfam" id="NF004784">
    <property type="entry name" value="PRK06131.1"/>
    <property type="match status" value="1"/>
</dbReference>
<dbReference type="PROSITE" id="PS00886">
    <property type="entry name" value="ILVD_EDD_1"/>
    <property type="match status" value="1"/>
</dbReference>
<dbReference type="InterPro" id="IPR042096">
    <property type="entry name" value="Dihydro-acid_dehy_C"/>
</dbReference>
<dbReference type="PANTHER" id="PTHR43183:SF1">
    <property type="entry name" value="HYPOTHETICAL DIHYDROXY-ACID DEHYDRATASE (EUROFUNG)-RELATED"/>
    <property type="match status" value="1"/>
</dbReference>
<keyword evidence="6" id="KW-0175">Coiled coil</keyword>
<evidence type="ECO:0000313" key="10">
    <source>
        <dbReference type="Proteomes" id="UP000572817"/>
    </source>
</evidence>
<protein>
    <submittedName>
        <fullName evidence="9">Dihydroxy-acid dehydratase</fullName>
    </submittedName>
</protein>
<keyword evidence="2" id="KW-0479">Metal-binding</keyword>
<keyword evidence="10" id="KW-1185">Reference proteome</keyword>
<keyword evidence="3" id="KW-0408">Iron</keyword>
<proteinExistence type="inferred from homology"/>
<evidence type="ECO:0000256" key="6">
    <source>
        <dbReference type="SAM" id="Coils"/>
    </source>
</evidence>
<dbReference type="InterPro" id="IPR037237">
    <property type="entry name" value="IlvD/EDD_N"/>
</dbReference>
<reference evidence="9" key="1">
    <citation type="submission" date="2020-04" db="EMBL/GenBank/DDBJ databases">
        <title>Genome Assembly and Annotation of Botryosphaeria dothidea sdau 11-99, a Latent Pathogen of Apple Fruit Ring Rot in China.</title>
        <authorList>
            <person name="Yu C."/>
            <person name="Diao Y."/>
            <person name="Lu Q."/>
            <person name="Zhao J."/>
            <person name="Cui S."/>
            <person name="Peng C."/>
            <person name="He B."/>
            <person name="Liu H."/>
        </authorList>
    </citation>
    <scope>NUCLEOTIDE SEQUENCE [LARGE SCALE GENOMIC DNA]</scope>
    <source>
        <strain evidence="9">Sdau11-99</strain>
    </source>
</reference>
<dbReference type="Gene3D" id="3.50.30.80">
    <property type="entry name" value="IlvD/EDD C-terminal domain-like"/>
    <property type="match status" value="1"/>
</dbReference>
<evidence type="ECO:0000256" key="4">
    <source>
        <dbReference type="ARBA" id="ARBA00023014"/>
    </source>
</evidence>
<dbReference type="Pfam" id="PF00920">
    <property type="entry name" value="ILVD_EDD_N"/>
    <property type="match status" value="1"/>
</dbReference>
<dbReference type="GO" id="GO:0046872">
    <property type="term" value="F:metal ion binding"/>
    <property type="evidence" value="ECO:0007669"/>
    <property type="project" value="UniProtKB-KW"/>
</dbReference>
<dbReference type="Pfam" id="PF24877">
    <property type="entry name" value="ILV_EDD_C"/>
    <property type="match status" value="1"/>
</dbReference>
<feature type="domain" description="Dihydroxy-acid/6-phosphogluconate dehydratase N-terminal" evidence="7">
    <location>
        <begin position="64"/>
        <end position="379"/>
    </location>
</feature>